<dbReference type="SUPFAM" id="SSF55073">
    <property type="entry name" value="Nucleotide cyclase"/>
    <property type="match status" value="1"/>
</dbReference>
<feature type="domain" description="Guanylate cyclase" evidence="1">
    <location>
        <begin position="7"/>
        <end position="122"/>
    </location>
</feature>
<dbReference type="InterPro" id="IPR050697">
    <property type="entry name" value="Adenylyl/Guanylyl_Cyclase_3/4"/>
</dbReference>
<comment type="caution">
    <text evidence="2">The sequence shown here is derived from an EMBL/GenBank/DDBJ whole genome shotgun (WGS) entry which is preliminary data.</text>
</comment>
<dbReference type="SUPFAM" id="SSF48452">
    <property type="entry name" value="TPR-like"/>
    <property type="match status" value="1"/>
</dbReference>
<accession>A0AAW5QSU9</accession>
<dbReference type="PROSITE" id="PS50125">
    <property type="entry name" value="GUANYLATE_CYCLASE_2"/>
    <property type="match status" value="1"/>
</dbReference>
<dbReference type="InterPro" id="IPR001054">
    <property type="entry name" value="A/G_cyclase"/>
</dbReference>
<dbReference type="EMBL" id="JALIDZ010000001">
    <property type="protein sequence ID" value="MCT8970267.1"/>
    <property type="molecule type" value="Genomic_DNA"/>
</dbReference>
<dbReference type="Gene3D" id="3.30.70.1230">
    <property type="entry name" value="Nucleotide cyclase"/>
    <property type="match status" value="1"/>
</dbReference>
<evidence type="ECO:0000259" key="1">
    <source>
        <dbReference type="PROSITE" id="PS50125"/>
    </source>
</evidence>
<dbReference type="InterPro" id="IPR011990">
    <property type="entry name" value="TPR-like_helical_dom_sf"/>
</dbReference>
<dbReference type="RefSeq" id="WP_261613841.1">
    <property type="nucleotide sequence ID" value="NZ_JALIDZ010000001.1"/>
</dbReference>
<proteinExistence type="predicted"/>
<sequence length="576" mass="62727">MQRRLAAIFAADVVGYSRLVRADEEAVLVAFKALRTEVVDPAFGEFGGRVVKLMGDGILAEFASAVGAVRAAAAIQARLAENNAALPADRRIALRCGVNLGDVVVDGDDIHGDGVNVAARLESLAPPGGLCISDAVHDQVRDRTDLAFEDLGPRDLKNIDRPLRVWQWHPGRVRPAAAVAAEGSAPPVDARPSIAVLPFDNMSGDSEQAYFADGITEDIITEISKIAGLTVIARNSTFTYKGKAVKIQDVCRDLGVRYVLEGSVRKAGDRVRITAQLIDGASGGHLWAERYDRGLDDIFAVQDDVTDRIVRSLEVRLAGAMPPRVETTVAEAYDCLLRGREQYRRFSRDGNLAARTLYDRAIALDPGYAAAHAALAETYLHEWFMGVPGALDRAEELARKARDLDPTLPLVYEALSSVHLFKRRHDAAIADAVRWVEVEPGNAEAYAGLAGVLHFGGQPERVAGLIEKAKRLNPYYPFYYTLYVGQSLFTMRRFGEAVEMIARAVAHNPESLPSQFFLAAACGQLGETGRAHEALAEVRRISPDFSLSKARAIVAYRREADMDLLLDGLRKAGLED</sequence>
<dbReference type="GO" id="GO:0006171">
    <property type="term" value="P:cAMP biosynthetic process"/>
    <property type="evidence" value="ECO:0007669"/>
    <property type="project" value="TreeGrafter"/>
</dbReference>
<protein>
    <submittedName>
        <fullName evidence="2">Adenylate/guanylate cyclase domain-containing protein</fullName>
    </submittedName>
</protein>
<dbReference type="PANTHER" id="PTHR43081">
    <property type="entry name" value="ADENYLATE CYCLASE, TERMINAL-DIFFERENTIATION SPECIFIC-RELATED"/>
    <property type="match status" value="1"/>
</dbReference>
<dbReference type="InterPro" id="IPR029787">
    <property type="entry name" value="Nucleotide_cyclase"/>
</dbReference>
<dbReference type="Gene3D" id="3.40.50.10070">
    <property type="entry name" value="TolB, N-terminal domain"/>
    <property type="match status" value="1"/>
</dbReference>
<name>A0AAW5QSU9_9HYPH</name>
<evidence type="ECO:0000313" key="2">
    <source>
        <dbReference type="EMBL" id="MCT8970267.1"/>
    </source>
</evidence>
<dbReference type="CDD" id="cd07302">
    <property type="entry name" value="CHD"/>
    <property type="match status" value="1"/>
</dbReference>
<gene>
    <name evidence="2" type="ORF">MUB46_00190</name>
</gene>
<dbReference type="Gene3D" id="1.25.40.10">
    <property type="entry name" value="Tetratricopeptide repeat domain"/>
    <property type="match status" value="1"/>
</dbReference>
<dbReference type="GO" id="GO:0035556">
    <property type="term" value="P:intracellular signal transduction"/>
    <property type="evidence" value="ECO:0007669"/>
    <property type="project" value="InterPro"/>
</dbReference>
<reference evidence="2 3" key="1">
    <citation type="submission" date="2022-04" db="EMBL/GenBank/DDBJ databases">
        <authorList>
            <person name="Ye Y.-Q."/>
            <person name="Du Z.-J."/>
        </authorList>
    </citation>
    <scope>NUCLEOTIDE SEQUENCE [LARGE SCALE GENOMIC DNA]</scope>
    <source>
        <strain evidence="2 3">A6E488</strain>
    </source>
</reference>
<dbReference type="Pfam" id="PF00211">
    <property type="entry name" value="Guanylate_cyc"/>
    <property type="match status" value="1"/>
</dbReference>
<dbReference type="AlphaFoldDB" id="A0AAW5QSU9"/>
<dbReference type="Proteomes" id="UP001320898">
    <property type="component" value="Unassembled WGS sequence"/>
</dbReference>
<keyword evidence="3" id="KW-1185">Reference proteome</keyword>
<organism evidence="2 3">
    <name type="scientific">Microbaculum marinisediminis</name>
    <dbReference type="NCBI Taxonomy" id="2931392"/>
    <lineage>
        <taxon>Bacteria</taxon>
        <taxon>Pseudomonadati</taxon>
        <taxon>Pseudomonadota</taxon>
        <taxon>Alphaproteobacteria</taxon>
        <taxon>Hyphomicrobiales</taxon>
        <taxon>Tepidamorphaceae</taxon>
        <taxon>Microbaculum</taxon>
    </lineage>
</organism>
<dbReference type="GO" id="GO:0004016">
    <property type="term" value="F:adenylate cyclase activity"/>
    <property type="evidence" value="ECO:0007669"/>
    <property type="project" value="UniProtKB-ARBA"/>
</dbReference>
<evidence type="ECO:0000313" key="3">
    <source>
        <dbReference type="Proteomes" id="UP001320898"/>
    </source>
</evidence>
<dbReference type="PANTHER" id="PTHR43081:SF19">
    <property type="entry name" value="PH-SENSITIVE ADENYLATE CYCLASE RV1264"/>
    <property type="match status" value="1"/>
</dbReference>